<evidence type="ECO:0000313" key="9">
    <source>
        <dbReference type="Proteomes" id="UP000499080"/>
    </source>
</evidence>
<dbReference type="Proteomes" id="UP000499080">
    <property type="component" value="Unassembled WGS sequence"/>
</dbReference>
<keyword evidence="6" id="KW-0695">RNA-directed DNA polymerase</keyword>
<dbReference type="PANTHER" id="PTHR37984:SF5">
    <property type="entry name" value="PROTEIN NYNRIN-LIKE"/>
    <property type="match status" value="1"/>
</dbReference>
<organism evidence="8 9">
    <name type="scientific">Araneus ventricosus</name>
    <name type="common">Orbweaver spider</name>
    <name type="synonym">Epeira ventricosa</name>
    <dbReference type="NCBI Taxonomy" id="182803"/>
    <lineage>
        <taxon>Eukaryota</taxon>
        <taxon>Metazoa</taxon>
        <taxon>Ecdysozoa</taxon>
        <taxon>Arthropoda</taxon>
        <taxon>Chelicerata</taxon>
        <taxon>Arachnida</taxon>
        <taxon>Araneae</taxon>
        <taxon>Araneomorphae</taxon>
        <taxon>Entelegynae</taxon>
        <taxon>Araneoidea</taxon>
        <taxon>Araneidae</taxon>
        <taxon>Araneus</taxon>
    </lineage>
</organism>
<dbReference type="InterPro" id="IPR041373">
    <property type="entry name" value="RT_RNaseH"/>
</dbReference>
<evidence type="ECO:0000256" key="4">
    <source>
        <dbReference type="ARBA" id="ARBA00022759"/>
    </source>
</evidence>
<proteinExistence type="predicted"/>
<keyword evidence="4" id="KW-0255">Endonuclease</keyword>
<evidence type="ECO:0000256" key="3">
    <source>
        <dbReference type="ARBA" id="ARBA00022722"/>
    </source>
</evidence>
<protein>
    <recommendedName>
        <fullName evidence="7">Reverse transcriptase RNase H-like domain-containing protein</fullName>
    </recommendedName>
</protein>
<dbReference type="AlphaFoldDB" id="A0A4Y2GZP1"/>
<evidence type="ECO:0000259" key="7">
    <source>
        <dbReference type="Pfam" id="PF17917"/>
    </source>
</evidence>
<dbReference type="SUPFAM" id="SSF56672">
    <property type="entry name" value="DNA/RNA polymerases"/>
    <property type="match status" value="1"/>
</dbReference>
<keyword evidence="2" id="KW-0548">Nucleotidyltransferase</keyword>
<keyword evidence="1" id="KW-0808">Transferase</keyword>
<dbReference type="InterPro" id="IPR050951">
    <property type="entry name" value="Retrovirus_Pol_polyprotein"/>
</dbReference>
<sequence length="127" mass="14655">MSTLLVYPSPDARLSLTYDASDRALGSVLSQEENGEWKPLAFFSRKLTPAEQRYSVYDRELLAVYASVRHFSFMLEGHNFTICTDHKPLIYALPQKHESVLHVRFGILTGSVSFRRIYGTFRVHLTW</sequence>
<keyword evidence="3" id="KW-0540">Nuclease</keyword>
<dbReference type="Gene3D" id="3.10.20.370">
    <property type="match status" value="1"/>
</dbReference>
<keyword evidence="9" id="KW-1185">Reference proteome</keyword>
<dbReference type="Pfam" id="PF17917">
    <property type="entry name" value="RT_RNaseH"/>
    <property type="match status" value="1"/>
</dbReference>
<dbReference type="FunFam" id="3.10.20.370:FF:000001">
    <property type="entry name" value="Retrovirus-related Pol polyprotein from transposon 17.6-like protein"/>
    <property type="match status" value="1"/>
</dbReference>
<keyword evidence="5" id="KW-0378">Hydrolase</keyword>
<comment type="caution">
    <text evidence="8">The sequence shown here is derived from an EMBL/GenBank/DDBJ whole genome shotgun (WGS) entry which is preliminary data.</text>
</comment>
<accession>A0A4Y2GZP1</accession>
<dbReference type="GO" id="GO:0016787">
    <property type="term" value="F:hydrolase activity"/>
    <property type="evidence" value="ECO:0007669"/>
    <property type="project" value="UniProtKB-KW"/>
</dbReference>
<dbReference type="PANTHER" id="PTHR37984">
    <property type="entry name" value="PROTEIN CBG26694"/>
    <property type="match status" value="1"/>
</dbReference>
<name>A0A4Y2GZP1_ARAVE</name>
<dbReference type="EMBL" id="BGPR01001598">
    <property type="protein sequence ID" value="GBM57544.1"/>
    <property type="molecule type" value="Genomic_DNA"/>
</dbReference>
<reference evidence="8 9" key="1">
    <citation type="journal article" date="2019" name="Sci. Rep.">
        <title>Orb-weaving spider Araneus ventricosus genome elucidates the spidroin gene catalogue.</title>
        <authorList>
            <person name="Kono N."/>
            <person name="Nakamura H."/>
            <person name="Ohtoshi R."/>
            <person name="Moran D.A.P."/>
            <person name="Shinohara A."/>
            <person name="Yoshida Y."/>
            <person name="Fujiwara M."/>
            <person name="Mori M."/>
            <person name="Tomita M."/>
            <person name="Arakawa K."/>
        </authorList>
    </citation>
    <scope>NUCLEOTIDE SEQUENCE [LARGE SCALE GENOMIC DNA]</scope>
</reference>
<evidence type="ECO:0000313" key="8">
    <source>
        <dbReference type="EMBL" id="GBM57544.1"/>
    </source>
</evidence>
<evidence type="ECO:0000256" key="5">
    <source>
        <dbReference type="ARBA" id="ARBA00022801"/>
    </source>
</evidence>
<dbReference type="OrthoDB" id="6432186at2759"/>
<evidence type="ECO:0000256" key="6">
    <source>
        <dbReference type="ARBA" id="ARBA00022918"/>
    </source>
</evidence>
<dbReference type="InterPro" id="IPR043502">
    <property type="entry name" value="DNA/RNA_pol_sf"/>
</dbReference>
<dbReference type="GO" id="GO:0003964">
    <property type="term" value="F:RNA-directed DNA polymerase activity"/>
    <property type="evidence" value="ECO:0007669"/>
    <property type="project" value="UniProtKB-KW"/>
</dbReference>
<gene>
    <name evidence="8" type="ORF">AVEN_97656_1</name>
</gene>
<feature type="domain" description="Reverse transcriptase RNase H-like" evidence="7">
    <location>
        <begin position="10"/>
        <end position="98"/>
    </location>
</feature>
<evidence type="ECO:0000256" key="1">
    <source>
        <dbReference type="ARBA" id="ARBA00022679"/>
    </source>
</evidence>
<dbReference type="CDD" id="cd09274">
    <property type="entry name" value="RNase_HI_RT_Ty3"/>
    <property type="match status" value="1"/>
</dbReference>
<dbReference type="GO" id="GO:0004519">
    <property type="term" value="F:endonuclease activity"/>
    <property type="evidence" value="ECO:0007669"/>
    <property type="project" value="UniProtKB-KW"/>
</dbReference>
<evidence type="ECO:0000256" key="2">
    <source>
        <dbReference type="ARBA" id="ARBA00022695"/>
    </source>
</evidence>